<evidence type="ECO:0000313" key="2">
    <source>
        <dbReference type="Proteomes" id="UP000007879"/>
    </source>
</evidence>
<dbReference type="Proteomes" id="UP000007879">
    <property type="component" value="Unassembled WGS sequence"/>
</dbReference>
<accession>A0AAN0JG81</accession>
<protein>
    <submittedName>
        <fullName evidence="1">Uncharacterized protein</fullName>
    </submittedName>
</protein>
<proteinExistence type="predicted"/>
<organism evidence="1 2">
    <name type="scientific">Amphimedon queenslandica</name>
    <name type="common">Sponge</name>
    <dbReference type="NCBI Taxonomy" id="400682"/>
    <lineage>
        <taxon>Eukaryota</taxon>
        <taxon>Metazoa</taxon>
        <taxon>Porifera</taxon>
        <taxon>Demospongiae</taxon>
        <taxon>Heteroscleromorpha</taxon>
        <taxon>Haplosclerida</taxon>
        <taxon>Niphatidae</taxon>
        <taxon>Amphimedon</taxon>
    </lineage>
</organism>
<keyword evidence="2" id="KW-1185">Reference proteome</keyword>
<sequence>MQHCDEITKNVYRITVNSWRSFTKWVSLSIQDALSIDTFDVNETQYMIITSDSSEIDTKIVSVYKIIREKPIHLQRIPLPGARMTKNFNINSKVYIAVAHYNSVNEKEDVHIYTLTDDETLKLLQTFNEVHNPMFGKTSHEIYLVLMKTDGEWSINGTIKIIDSIPFNFRRPYVELN</sequence>
<dbReference type="GeneID" id="109584602"/>
<dbReference type="RefSeq" id="XP_019855969.1">
    <property type="nucleotide sequence ID" value="XM_020000410.1"/>
</dbReference>
<dbReference type="EnsemblMetazoa" id="XM_020000410.1">
    <property type="protein sequence ID" value="XP_019855969.1"/>
    <property type="gene ID" value="LOC109584602"/>
</dbReference>
<evidence type="ECO:0000313" key="1">
    <source>
        <dbReference type="EnsemblMetazoa" id="XP_019855969.1"/>
    </source>
</evidence>
<dbReference type="AlphaFoldDB" id="A0AAN0JG81"/>
<dbReference type="KEGG" id="aqu:109584602"/>
<reference evidence="2" key="1">
    <citation type="journal article" date="2010" name="Nature">
        <title>The Amphimedon queenslandica genome and the evolution of animal complexity.</title>
        <authorList>
            <person name="Srivastava M."/>
            <person name="Simakov O."/>
            <person name="Chapman J."/>
            <person name="Fahey B."/>
            <person name="Gauthier M.E."/>
            <person name="Mitros T."/>
            <person name="Richards G.S."/>
            <person name="Conaco C."/>
            <person name="Dacre M."/>
            <person name="Hellsten U."/>
            <person name="Larroux C."/>
            <person name="Putnam N.H."/>
            <person name="Stanke M."/>
            <person name="Adamska M."/>
            <person name="Darling A."/>
            <person name="Degnan S.M."/>
            <person name="Oakley T.H."/>
            <person name="Plachetzki D.C."/>
            <person name="Zhai Y."/>
            <person name="Adamski M."/>
            <person name="Calcino A."/>
            <person name="Cummins S.F."/>
            <person name="Goodstein D.M."/>
            <person name="Harris C."/>
            <person name="Jackson D.J."/>
            <person name="Leys S.P."/>
            <person name="Shu S."/>
            <person name="Woodcroft B.J."/>
            <person name="Vervoort M."/>
            <person name="Kosik K.S."/>
            <person name="Manning G."/>
            <person name="Degnan B.M."/>
            <person name="Rokhsar D.S."/>
        </authorList>
    </citation>
    <scope>NUCLEOTIDE SEQUENCE [LARGE SCALE GENOMIC DNA]</scope>
</reference>
<name>A0AAN0JG81_AMPQE</name>
<reference evidence="1" key="2">
    <citation type="submission" date="2024-06" db="UniProtKB">
        <authorList>
            <consortium name="EnsemblMetazoa"/>
        </authorList>
    </citation>
    <scope>IDENTIFICATION</scope>
</reference>